<evidence type="ECO:0000256" key="1">
    <source>
        <dbReference type="SAM" id="MobiDB-lite"/>
    </source>
</evidence>
<accession>A0ABP6MCK5</accession>
<keyword evidence="3" id="KW-1185">Reference proteome</keyword>
<comment type="caution">
    <text evidence="2">The sequence shown here is derived from an EMBL/GenBank/DDBJ whole genome shotgun (WGS) entry which is preliminary data.</text>
</comment>
<gene>
    <name evidence="2" type="ORF">GCM10010449_19450</name>
</gene>
<protein>
    <submittedName>
        <fullName evidence="2">Uncharacterized protein</fullName>
    </submittedName>
</protein>
<feature type="compositionally biased region" description="Basic and acidic residues" evidence="1">
    <location>
        <begin position="69"/>
        <end position="78"/>
    </location>
</feature>
<proteinExistence type="predicted"/>
<dbReference type="EMBL" id="BAAAUG010000029">
    <property type="protein sequence ID" value="GAA3096050.1"/>
    <property type="molecule type" value="Genomic_DNA"/>
</dbReference>
<evidence type="ECO:0000313" key="3">
    <source>
        <dbReference type="Proteomes" id="UP001501637"/>
    </source>
</evidence>
<sequence>MVVAGRAAAEHGERAIVVDEIEQVRMGMLGLHGVGSFSLGEERPGPETLVRKTLKAAPRAAFASLDTRRISGPPDERATTSFGLSARACSAP</sequence>
<evidence type="ECO:0000313" key="2">
    <source>
        <dbReference type="EMBL" id="GAA3096050.1"/>
    </source>
</evidence>
<organism evidence="2 3">
    <name type="scientific">Streptomyces rectiviolaceus</name>
    <dbReference type="NCBI Taxonomy" id="332591"/>
    <lineage>
        <taxon>Bacteria</taxon>
        <taxon>Bacillati</taxon>
        <taxon>Actinomycetota</taxon>
        <taxon>Actinomycetes</taxon>
        <taxon>Kitasatosporales</taxon>
        <taxon>Streptomycetaceae</taxon>
        <taxon>Streptomyces</taxon>
    </lineage>
</organism>
<feature type="region of interest" description="Disordered" evidence="1">
    <location>
        <begin position="69"/>
        <end position="92"/>
    </location>
</feature>
<dbReference type="Proteomes" id="UP001501637">
    <property type="component" value="Unassembled WGS sequence"/>
</dbReference>
<name>A0ABP6MCK5_9ACTN</name>
<reference evidence="3" key="1">
    <citation type="journal article" date="2019" name="Int. J. Syst. Evol. Microbiol.">
        <title>The Global Catalogue of Microorganisms (GCM) 10K type strain sequencing project: providing services to taxonomists for standard genome sequencing and annotation.</title>
        <authorList>
            <consortium name="The Broad Institute Genomics Platform"/>
            <consortium name="The Broad Institute Genome Sequencing Center for Infectious Disease"/>
            <person name="Wu L."/>
            <person name="Ma J."/>
        </authorList>
    </citation>
    <scope>NUCLEOTIDE SEQUENCE [LARGE SCALE GENOMIC DNA]</scope>
    <source>
        <strain evidence="3">JCM 9092</strain>
    </source>
</reference>